<comment type="caution">
    <text evidence="3">The sequence shown here is derived from an EMBL/GenBank/DDBJ whole genome shotgun (WGS) entry which is preliminary data.</text>
</comment>
<dbReference type="InterPro" id="IPR006311">
    <property type="entry name" value="TAT_signal"/>
</dbReference>
<dbReference type="AlphaFoldDB" id="A0A5B2TLI3"/>
<dbReference type="GO" id="GO:0005524">
    <property type="term" value="F:ATP binding"/>
    <property type="evidence" value="ECO:0007669"/>
    <property type="project" value="UniProtKB-KW"/>
</dbReference>
<dbReference type="InterPro" id="IPR027939">
    <property type="entry name" value="NMT1/THI5"/>
</dbReference>
<evidence type="ECO:0000256" key="1">
    <source>
        <dbReference type="SAM" id="SignalP"/>
    </source>
</evidence>
<sequence length="338" mass="36706">MTEISRRTLPALAAPLLSALAMPGAARAQAPAAAPTTPAAPGTPTALTLMLDWFVNPDHAPIIVAREGGHFAQAGLDVRIIAPADPNDPPRLVAAKQADLGVYYQKNLYLAVDQGLPLARVGTLVATPLSTLSVLRDGPIRQLADLKGQKIGFSTAGFEELAIDTILGSAGLSSRDVTLVNVNFGLSSALMSGQVQAILGGFRNFELHQLELEGRPGRAFFPEQHGIPIYDELIYVAHSERVKDSALRRFMDAVETATAFLVNNPEESWRMFIDGPRKELDNELNRRAFRDTLNRFALSPAALDANRYARFARFLHERKMIRAVPPLARYAVELPAAV</sequence>
<dbReference type="SUPFAM" id="SSF53850">
    <property type="entry name" value="Periplasmic binding protein-like II"/>
    <property type="match status" value="1"/>
</dbReference>
<dbReference type="EMBL" id="VUKA01000001">
    <property type="protein sequence ID" value="KAA2214973.1"/>
    <property type="molecule type" value="Genomic_DNA"/>
</dbReference>
<dbReference type="RefSeq" id="WP_149810927.1">
    <property type="nucleotide sequence ID" value="NZ_VUKA01000001.1"/>
</dbReference>
<keyword evidence="4" id="KW-1185">Reference proteome</keyword>
<protein>
    <submittedName>
        <fullName evidence="3">ABC transporter ATP-binding protein</fullName>
    </submittedName>
</protein>
<evidence type="ECO:0000259" key="2">
    <source>
        <dbReference type="Pfam" id="PF09084"/>
    </source>
</evidence>
<feature type="signal peptide" evidence="1">
    <location>
        <begin position="1"/>
        <end position="28"/>
    </location>
</feature>
<keyword evidence="3" id="KW-0547">Nucleotide-binding</keyword>
<feature type="domain" description="SsuA/THI5-like" evidence="2">
    <location>
        <begin position="56"/>
        <end position="267"/>
    </location>
</feature>
<evidence type="ECO:0000313" key="4">
    <source>
        <dbReference type="Proteomes" id="UP000322110"/>
    </source>
</evidence>
<dbReference type="PROSITE" id="PS51318">
    <property type="entry name" value="TAT"/>
    <property type="match status" value="1"/>
</dbReference>
<evidence type="ECO:0000313" key="3">
    <source>
        <dbReference type="EMBL" id="KAA2214973.1"/>
    </source>
</evidence>
<keyword evidence="3" id="KW-0067">ATP-binding</keyword>
<keyword evidence="1" id="KW-0732">Signal</keyword>
<dbReference type="Pfam" id="PF09084">
    <property type="entry name" value="NMT1"/>
    <property type="match status" value="1"/>
</dbReference>
<proteinExistence type="predicted"/>
<gene>
    <name evidence="3" type="ORF">F0Q34_04655</name>
</gene>
<dbReference type="Gene3D" id="3.40.190.10">
    <property type="entry name" value="Periplasmic binding protein-like II"/>
    <property type="match status" value="2"/>
</dbReference>
<dbReference type="PANTHER" id="PTHR31528:SF3">
    <property type="entry name" value="THIAMINE BIOSYNTHESIS PROTEIN HI_0357-RELATED"/>
    <property type="match status" value="1"/>
</dbReference>
<accession>A0A5B2TLI3</accession>
<dbReference type="GO" id="GO:0009228">
    <property type="term" value="P:thiamine biosynthetic process"/>
    <property type="evidence" value="ECO:0007669"/>
    <property type="project" value="InterPro"/>
</dbReference>
<dbReference type="PANTHER" id="PTHR31528">
    <property type="entry name" value="4-AMINO-5-HYDROXYMETHYL-2-METHYLPYRIMIDINE PHOSPHATE SYNTHASE THI11-RELATED"/>
    <property type="match status" value="1"/>
</dbReference>
<dbReference type="OrthoDB" id="7431968at2"/>
<name>A0A5B2TLI3_9PROT</name>
<feature type="chain" id="PRO_5023014888" evidence="1">
    <location>
        <begin position="29"/>
        <end position="338"/>
    </location>
</feature>
<organism evidence="3 4">
    <name type="scientific">Teichococcus oryzae</name>
    <dbReference type="NCBI Taxonomy" id="1608942"/>
    <lineage>
        <taxon>Bacteria</taxon>
        <taxon>Pseudomonadati</taxon>
        <taxon>Pseudomonadota</taxon>
        <taxon>Alphaproteobacteria</taxon>
        <taxon>Acetobacterales</taxon>
        <taxon>Roseomonadaceae</taxon>
        <taxon>Roseomonas</taxon>
    </lineage>
</organism>
<dbReference type="Proteomes" id="UP000322110">
    <property type="component" value="Unassembled WGS sequence"/>
</dbReference>
<reference evidence="3 4" key="1">
    <citation type="journal article" date="2015" name="Int. J. Syst. Evol. Microbiol.">
        <title>Roseomonas oryzae sp. nov., isolated from paddy rhizosphere soil.</title>
        <authorList>
            <person name="Ramaprasad E.V."/>
            <person name="Sasikala Ch."/>
            <person name="Ramana Ch.V."/>
        </authorList>
    </citation>
    <scope>NUCLEOTIDE SEQUENCE [LARGE SCALE GENOMIC DNA]</scope>
    <source>
        <strain evidence="3 4">KCTC 42542</strain>
    </source>
</reference>
<dbReference type="InterPro" id="IPR015168">
    <property type="entry name" value="SsuA/THI5"/>
</dbReference>